<gene>
    <name evidence="6" type="ORF">Q7A36_14220</name>
</gene>
<dbReference type="CDD" id="cd05483">
    <property type="entry name" value="retropepsin_like_bacteria"/>
    <property type="match status" value="2"/>
</dbReference>
<dbReference type="InterPro" id="IPR034122">
    <property type="entry name" value="Retropepsin-like_bacterial"/>
</dbReference>
<dbReference type="GO" id="GO:0016787">
    <property type="term" value="F:hydrolase activity"/>
    <property type="evidence" value="ECO:0007669"/>
    <property type="project" value="UniProtKB-KW"/>
</dbReference>
<comment type="similarity">
    <text evidence="1">Belongs to the DDI1 family.</text>
</comment>
<keyword evidence="7" id="KW-1185">Reference proteome</keyword>
<evidence type="ECO:0000313" key="6">
    <source>
        <dbReference type="EMBL" id="MDO9709505.1"/>
    </source>
</evidence>
<dbReference type="PANTHER" id="PTHR12917:SF1">
    <property type="entry name" value="AT13091P"/>
    <property type="match status" value="1"/>
</dbReference>
<dbReference type="Proteomes" id="UP001243009">
    <property type="component" value="Unassembled WGS sequence"/>
</dbReference>
<reference evidence="6 7" key="1">
    <citation type="submission" date="2023-08" db="EMBL/GenBank/DDBJ databases">
        <title>The draft genome sequence of Paracraurococcus sp. LOR1-02.</title>
        <authorList>
            <person name="Kingkaew E."/>
            <person name="Tanasupawat S."/>
        </authorList>
    </citation>
    <scope>NUCLEOTIDE SEQUENCE [LARGE SCALE GENOMIC DNA]</scope>
    <source>
        <strain evidence="6 7">LOR1-02</strain>
    </source>
</reference>
<evidence type="ECO:0000256" key="3">
    <source>
        <dbReference type="ARBA" id="ARBA00022750"/>
    </source>
</evidence>
<feature type="domain" description="Peptidase A2" evidence="5">
    <location>
        <begin position="51"/>
        <end position="136"/>
    </location>
</feature>
<dbReference type="EC" id="3.4.23.-" evidence="6"/>
<dbReference type="SUPFAM" id="SSF50630">
    <property type="entry name" value="Acid proteases"/>
    <property type="match status" value="2"/>
</dbReference>
<dbReference type="InterPro" id="IPR021109">
    <property type="entry name" value="Peptidase_aspartic_dom_sf"/>
</dbReference>
<proteinExistence type="inferred from homology"/>
<dbReference type="PROSITE" id="PS50175">
    <property type="entry name" value="ASP_PROT_RETROV"/>
    <property type="match status" value="1"/>
</dbReference>
<evidence type="ECO:0000256" key="4">
    <source>
        <dbReference type="ARBA" id="ARBA00022801"/>
    </source>
</evidence>
<dbReference type="Pfam" id="PF13650">
    <property type="entry name" value="Asp_protease_2"/>
    <property type="match status" value="2"/>
</dbReference>
<keyword evidence="4 6" id="KW-0378">Hydrolase</keyword>
<organism evidence="6 7">
    <name type="scientific">Paracraurococcus lichenis</name>
    <dbReference type="NCBI Taxonomy" id="3064888"/>
    <lineage>
        <taxon>Bacteria</taxon>
        <taxon>Pseudomonadati</taxon>
        <taxon>Pseudomonadota</taxon>
        <taxon>Alphaproteobacteria</taxon>
        <taxon>Acetobacterales</taxon>
        <taxon>Roseomonadaceae</taxon>
        <taxon>Paracraurococcus</taxon>
    </lineage>
</organism>
<evidence type="ECO:0000256" key="1">
    <source>
        <dbReference type="ARBA" id="ARBA00009136"/>
    </source>
</evidence>
<dbReference type="Gene3D" id="2.40.70.10">
    <property type="entry name" value="Acid Proteases"/>
    <property type="match status" value="2"/>
</dbReference>
<evidence type="ECO:0000256" key="2">
    <source>
        <dbReference type="ARBA" id="ARBA00022670"/>
    </source>
</evidence>
<evidence type="ECO:0000259" key="5">
    <source>
        <dbReference type="PROSITE" id="PS50175"/>
    </source>
</evidence>
<dbReference type="PANTHER" id="PTHR12917">
    <property type="entry name" value="ASPARTYL PROTEASE DDI-RELATED"/>
    <property type="match status" value="1"/>
</dbReference>
<evidence type="ECO:0000313" key="7">
    <source>
        <dbReference type="Proteomes" id="UP001243009"/>
    </source>
</evidence>
<sequence length="320" mass="33331">MLALGVLLLAGCSGDAGGPAALCGRMPPVQVPLAEALGRPLAPARINGVPVHLLIDTGAGRSSVTAETAAGLGLRQDPGRPHWIRGTGGVLVSQTVMPETLDLAGRTLRRPPLTVHPLPGTEGAQPAVAGVLGADLMAAYEIEWDLPQRSMLLHEVQAGCPAPVPDWADARPLPLPTERRGDFFLLRAMVSGRPVLALLDSGANGSSMTTATARRLGVTEAMLAAAPRSEARGADGQPRMVSHLRFAEVRIGPEVFRGPVIGVSDLLLPPGVEMLLGLDYMRSRRFFLSHATGRAWVARPVGGRAVAISPPDAGRAAPPP</sequence>
<comment type="caution">
    <text evidence="6">The sequence shown here is derived from an EMBL/GenBank/DDBJ whole genome shotgun (WGS) entry which is preliminary data.</text>
</comment>
<accession>A0ABT9E058</accession>
<name>A0ABT9E058_9PROT</name>
<keyword evidence="2" id="KW-0645">Protease</keyword>
<dbReference type="EMBL" id="JAUTWS010000012">
    <property type="protein sequence ID" value="MDO9709505.1"/>
    <property type="molecule type" value="Genomic_DNA"/>
</dbReference>
<dbReference type="InterPro" id="IPR001995">
    <property type="entry name" value="Peptidase_A2_cat"/>
</dbReference>
<keyword evidence="3" id="KW-0064">Aspartyl protease</keyword>
<dbReference type="RefSeq" id="WP_305104373.1">
    <property type="nucleotide sequence ID" value="NZ_JAUTWS010000012.1"/>
</dbReference>
<protein>
    <submittedName>
        <fullName evidence="6">Retroviral-like aspartic protease family protein</fullName>
        <ecNumber evidence="6">3.4.23.-</ecNumber>
    </submittedName>
</protein>